<accession>A0ABU3N8U7</accession>
<name>A0ABU3N8U7_9SPHN</name>
<dbReference type="EMBL" id="JALMLT010000004">
    <property type="protein sequence ID" value="MDT8760299.1"/>
    <property type="molecule type" value="Genomic_DNA"/>
</dbReference>
<protein>
    <submittedName>
        <fullName evidence="2">Uncharacterized protein</fullName>
    </submittedName>
</protein>
<comment type="caution">
    <text evidence="2">The sequence shown here is derived from an EMBL/GenBank/DDBJ whole genome shotgun (WGS) entry which is preliminary data.</text>
</comment>
<keyword evidence="1" id="KW-1133">Transmembrane helix</keyword>
<evidence type="ECO:0000256" key="1">
    <source>
        <dbReference type="SAM" id="Phobius"/>
    </source>
</evidence>
<keyword evidence="1" id="KW-0472">Membrane</keyword>
<proteinExistence type="predicted"/>
<keyword evidence="1" id="KW-0812">Transmembrane</keyword>
<reference evidence="2" key="1">
    <citation type="submission" date="2022-04" db="EMBL/GenBank/DDBJ databases">
        <title>Tomato heritable bacteria conferring resistance against bacterial wilt.</title>
        <authorList>
            <person name="Yin J."/>
        </authorList>
    </citation>
    <scope>NUCLEOTIDE SEQUENCE</scope>
    <source>
        <strain evidence="2">Cra20</strain>
    </source>
</reference>
<gene>
    <name evidence="2" type="ORF">MZO42_16480</name>
</gene>
<organism evidence="2">
    <name type="scientific">Sphingomonas psychrotolerans</name>
    <dbReference type="NCBI Taxonomy" id="1327635"/>
    <lineage>
        <taxon>Bacteria</taxon>
        <taxon>Pseudomonadati</taxon>
        <taxon>Pseudomonadota</taxon>
        <taxon>Alphaproteobacteria</taxon>
        <taxon>Sphingomonadales</taxon>
        <taxon>Sphingomonadaceae</taxon>
        <taxon>Sphingomonas</taxon>
    </lineage>
</organism>
<feature type="transmembrane region" description="Helical" evidence="1">
    <location>
        <begin position="62"/>
        <end position="83"/>
    </location>
</feature>
<feature type="transmembrane region" description="Helical" evidence="1">
    <location>
        <begin position="6"/>
        <end position="22"/>
    </location>
</feature>
<sequence length="89" mass="9988">MNDLGMILFLIATGPGFLFLGVRSLRTRAWHDGVPIAELLIDRAIGVEPPARNETDRRFSLFNAWMMIVFGAFFSLVLAAVLYSQFVPE</sequence>
<evidence type="ECO:0000313" key="2">
    <source>
        <dbReference type="EMBL" id="MDT8760299.1"/>
    </source>
</evidence>